<protein>
    <submittedName>
        <fullName evidence="1">Nucleolar protein 4</fullName>
    </submittedName>
</protein>
<evidence type="ECO:0000313" key="1">
    <source>
        <dbReference type="EMBL" id="CAH6720104.1"/>
    </source>
</evidence>
<sequence length="680" mass="78020">MSQDTNEPKVNNNDGEGLDRKTLFVRSIPFESTSEELSEYFSQFVPVKHAVIVTDDEQKSRGFGFVSFTEEEDTLNALVKSKTTKFKGRLLRVDIAKRRDRKTDNKEKKEGSTIEKRRSRLIIRNLPWSCKKPDQLKTIFSKYGAVFDAYIPKKKNGQMLGFAFVVMKKKIAAEKAVKESVGLKIDGREVAVDLAVEKSKWEEDKVEEEEESEESGDEDDKEEEDEDEEDDEENDEEDEEDEDEEDEDDMEEDDEDDEAEKAEEEQKPKKNKQEAFSIFIRNIPYDTTAEDLKEHFQKFGPVKYALPVVDRQTGLAKGSAFVAFFKEQPYAKCLDNAPKVDNTTLLISDDVLPEYVFQGRVLNISSAVDRRSANLLAERNSEKRKEALGKEVGDKDRRNMFLLNEGRITENSKLAQYITKTDMELREKSYKLRHQQLQKNPSLHLSLTRLAIRNLPRAMNSKALKALGRKAVVGFATDVKNGDRQPLSKEEISRSIKLKHDDKEVEEVKTKKSKHAGVVKQAKVINEVKGSGETGRSRGYGFVEFRDHKSALMGLRWLNAHEVTPEEILEGLNDEEKKLAELTGLNKRRLIVEFAVENAQVVKRRKDKVFQARTNGKRKFEGEEGERDEKNKKFKGKKGKQGNMNKGPKPQEKPEKPSSSTDDNIKRIIGKKRKQRKNKK</sequence>
<reference evidence="1" key="1">
    <citation type="submission" date="2022-06" db="EMBL/GenBank/DDBJ databases">
        <authorList>
            <person name="Legras J.-L."/>
            <person name="Devillers H."/>
            <person name="Grondin C."/>
        </authorList>
    </citation>
    <scope>NUCLEOTIDE SEQUENCE</scope>
    <source>
        <strain evidence="1">CLIB 1444</strain>
    </source>
</reference>
<keyword evidence="2" id="KW-1185">Reference proteome</keyword>
<proteinExistence type="predicted"/>
<dbReference type="EMBL" id="CALSDN010000003">
    <property type="protein sequence ID" value="CAH6720104.1"/>
    <property type="molecule type" value="Genomic_DNA"/>
</dbReference>
<comment type="caution">
    <text evidence="1">The sequence shown here is derived from an EMBL/GenBank/DDBJ whole genome shotgun (WGS) entry which is preliminary data.</text>
</comment>
<name>A0ACA9Y559_9ASCO</name>
<dbReference type="Proteomes" id="UP001152531">
    <property type="component" value="Unassembled WGS sequence"/>
</dbReference>
<accession>A0ACA9Y559</accession>
<evidence type="ECO:0000313" key="2">
    <source>
        <dbReference type="Proteomes" id="UP001152531"/>
    </source>
</evidence>
<organism evidence="1 2">
    <name type="scientific">[Candida] jaroonii</name>
    <dbReference type="NCBI Taxonomy" id="467808"/>
    <lineage>
        <taxon>Eukaryota</taxon>
        <taxon>Fungi</taxon>
        <taxon>Dikarya</taxon>
        <taxon>Ascomycota</taxon>
        <taxon>Saccharomycotina</taxon>
        <taxon>Pichiomycetes</taxon>
        <taxon>Debaryomycetaceae</taxon>
        <taxon>Yamadazyma</taxon>
    </lineage>
</organism>
<gene>
    <name evidence="1" type="ORF">CLIB1444_03S04478</name>
</gene>